<proteinExistence type="predicted"/>
<protein>
    <submittedName>
        <fullName evidence="1">Uncharacterized protein</fullName>
    </submittedName>
</protein>
<accession>A0ACB0IUD1</accession>
<dbReference type="EMBL" id="CASHSV030000002">
    <property type="protein sequence ID" value="CAJ2636198.1"/>
    <property type="molecule type" value="Genomic_DNA"/>
</dbReference>
<name>A0ACB0IUD1_TRIPR</name>
<organism evidence="1 2">
    <name type="scientific">Trifolium pratense</name>
    <name type="common">Red clover</name>
    <dbReference type="NCBI Taxonomy" id="57577"/>
    <lineage>
        <taxon>Eukaryota</taxon>
        <taxon>Viridiplantae</taxon>
        <taxon>Streptophyta</taxon>
        <taxon>Embryophyta</taxon>
        <taxon>Tracheophyta</taxon>
        <taxon>Spermatophyta</taxon>
        <taxon>Magnoliopsida</taxon>
        <taxon>eudicotyledons</taxon>
        <taxon>Gunneridae</taxon>
        <taxon>Pentapetalae</taxon>
        <taxon>rosids</taxon>
        <taxon>fabids</taxon>
        <taxon>Fabales</taxon>
        <taxon>Fabaceae</taxon>
        <taxon>Papilionoideae</taxon>
        <taxon>50 kb inversion clade</taxon>
        <taxon>NPAAA clade</taxon>
        <taxon>Hologalegina</taxon>
        <taxon>IRL clade</taxon>
        <taxon>Trifolieae</taxon>
        <taxon>Trifolium</taxon>
    </lineage>
</organism>
<sequence length="127" mass="14201">MISKVLANRLKICLDKCVSQEQSAFVEGRSILDNALIAIEVIHALKRKTTGRRGELALNIDISKAYDKSLTDYTGSWVATRRPFSPYLFILVAEGLTSLIHQGKGSRCKSAYEHSSNFVELYHNLSL</sequence>
<evidence type="ECO:0000313" key="1">
    <source>
        <dbReference type="EMBL" id="CAJ2636198.1"/>
    </source>
</evidence>
<reference evidence="1" key="1">
    <citation type="submission" date="2023-10" db="EMBL/GenBank/DDBJ databases">
        <authorList>
            <person name="Rodriguez Cubillos JULIANA M."/>
            <person name="De Vega J."/>
        </authorList>
    </citation>
    <scope>NUCLEOTIDE SEQUENCE</scope>
</reference>
<comment type="caution">
    <text evidence="1">The sequence shown here is derived from an EMBL/GenBank/DDBJ whole genome shotgun (WGS) entry which is preliminary data.</text>
</comment>
<keyword evidence="2" id="KW-1185">Reference proteome</keyword>
<gene>
    <name evidence="1" type="ORF">MILVUS5_LOCUS6726</name>
</gene>
<dbReference type="Proteomes" id="UP001177021">
    <property type="component" value="Unassembled WGS sequence"/>
</dbReference>
<evidence type="ECO:0000313" key="2">
    <source>
        <dbReference type="Proteomes" id="UP001177021"/>
    </source>
</evidence>